<dbReference type="PANTHER" id="PTHR11931">
    <property type="entry name" value="PHOSPHOGLYCERATE MUTASE"/>
    <property type="match status" value="1"/>
</dbReference>
<dbReference type="GO" id="GO:0006096">
    <property type="term" value="P:glycolytic process"/>
    <property type="evidence" value="ECO:0007669"/>
    <property type="project" value="UniProtKB-KW"/>
</dbReference>
<feature type="binding site" evidence="6">
    <location>
        <position position="57"/>
    </location>
    <ligand>
        <name>substrate</name>
    </ligand>
</feature>
<dbReference type="SMART" id="SM00855">
    <property type="entry name" value="PGAM"/>
    <property type="match status" value="1"/>
</dbReference>
<reference evidence="7 8" key="1">
    <citation type="journal article" date="2015" name="Genome Announc.">
        <title>Expanding the biotechnology potential of lactobacilli through comparative genomics of 213 strains and associated genera.</title>
        <authorList>
            <person name="Sun Z."/>
            <person name="Harris H.M."/>
            <person name="McCann A."/>
            <person name="Guo C."/>
            <person name="Argimon S."/>
            <person name="Zhang W."/>
            <person name="Yang X."/>
            <person name="Jeffery I.B."/>
            <person name="Cooney J.C."/>
            <person name="Kagawa T.F."/>
            <person name="Liu W."/>
            <person name="Song Y."/>
            <person name="Salvetti E."/>
            <person name="Wrobel A."/>
            <person name="Rasinkangas P."/>
            <person name="Parkhill J."/>
            <person name="Rea M.C."/>
            <person name="O'Sullivan O."/>
            <person name="Ritari J."/>
            <person name="Douillard F.P."/>
            <person name="Paul Ross R."/>
            <person name="Yang R."/>
            <person name="Briner A.E."/>
            <person name="Felis G.E."/>
            <person name="de Vos W.M."/>
            <person name="Barrangou R."/>
            <person name="Klaenhammer T.R."/>
            <person name="Caufield P.W."/>
            <person name="Cui Y."/>
            <person name="Zhang H."/>
            <person name="O'Toole P.W."/>
        </authorList>
    </citation>
    <scope>NUCLEOTIDE SEQUENCE [LARGE SCALE GENOMIC DNA]</scope>
    <source>
        <strain evidence="7 8">DSM 20001</strain>
    </source>
</reference>
<sequence>MKIYLARHGETPLNQQRKFYGSLDVALTAKGIAQAQQLADHIVLIGTTTFWCSGQRRARQTLEPLATRYQQPLHQQAAFNEKGFGAWEGLDADEIQAAYPQAWQAWLAAPLSYTPPAAESFAAFRQRVLTGWQQIITNTTTTNLVLIAHLGTLRVLDQYLFASDRVFWDIRFNAGKYTVLDWQAGQVKLLARNL</sequence>
<comment type="caution">
    <text evidence="7">The sequence shown here is derived from an EMBL/GenBank/DDBJ whole genome shotgun (WGS) entry which is preliminary data.</text>
</comment>
<feature type="binding site" evidence="6">
    <location>
        <begin position="7"/>
        <end position="14"/>
    </location>
    <ligand>
        <name>substrate</name>
    </ligand>
</feature>
<dbReference type="InterPro" id="IPR029033">
    <property type="entry name" value="His_PPase_superfam"/>
</dbReference>
<protein>
    <recommendedName>
        <fullName evidence="2">phosphoglycerate mutase (2,3-diphosphoglycerate-dependent)</fullName>
        <ecNumber evidence="2">5.4.2.11</ecNumber>
    </recommendedName>
</protein>
<evidence type="ECO:0000256" key="4">
    <source>
        <dbReference type="ARBA" id="ARBA00023235"/>
    </source>
</evidence>
<evidence type="ECO:0000256" key="2">
    <source>
        <dbReference type="ARBA" id="ARBA00012028"/>
    </source>
</evidence>
<dbReference type="Pfam" id="PF00300">
    <property type="entry name" value="His_Phos_1"/>
    <property type="match status" value="1"/>
</dbReference>
<dbReference type="PROSITE" id="PS00175">
    <property type="entry name" value="PG_MUTASE"/>
    <property type="match status" value="1"/>
</dbReference>
<feature type="active site" description="Proton donor/acceptor" evidence="5">
    <location>
        <position position="81"/>
    </location>
</feature>
<evidence type="ECO:0000313" key="8">
    <source>
        <dbReference type="Proteomes" id="UP000051181"/>
    </source>
</evidence>
<dbReference type="GO" id="GO:0004619">
    <property type="term" value="F:phosphoglycerate mutase activity"/>
    <property type="evidence" value="ECO:0007669"/>
    <property type="project" value="UniProtKB-EC"/>
</dbReference>
<dbReference type="eggNOG" id="COG0406">
    <property type="taxonomic scope" value="Bacteria"/>
</dbReference>
<evidence type="ECO:0000256" key="6">
    <source>
        <dbReference type="PIRSR" id="PIRSR613078-2"/>
    </source>
</evidence>
<dbReference type="PATRIC" id="fig|913848.6.peg.1498"/>
<evidence type="ECO:0000256" key="1">
    <source>
        <dbReference type="ARBA" id="ARBA00006717"/>
    </source>
</evidence>
<gene>
    <name evidence="7" type="ORF">FD22_GL001459</name>
</gene>
<keyword evidence="3" id="KW-0324">Glycolysis</keyword>
<feature type="active site" description="Tele-phosphohistidine intermediate" evidence="5">
    <location>
        <position position="8"/>
    </location>
</feature>
<dbReference type="EC" id="5.4.2.11" evidence="2"/>
<dbReference type="RefSeq" id="WP_003677055.1">
    <property type="nucleotide sequence ID" value="NZ_AZCN01000004.1"/>
</dbReference>
<dbReference type="SUPFAM" id="SSF53254">
    <property type="entry name" value="Phosphoglycerate mutase-like"/>
    <property type="match status" value="1"/>
</dbReference>
<proteinExistence type="inferred from homology"/>
<dbReference type="GeneID" id="65916502"/>
<dbReference type="InterPro" id="IPR001345">
    <property type="entry name" value="PG/BPGM_mutase_AS"/>
</dbReference>
<dbReference type="EMBL" id="AZCN01000004">
    <property type="protein sequence ID" value="KRK19015.1"/>
    <property type="molecule type" value="Genomic_DNA"/>
</dbReference>
<accession>A0A0R1FK31</accession>
<evidence type="ECO:0000313" key="7">
    <source>
        <dbReference type="EMBL" id="KRK19015.1"/>
    </source>
</evidence>
<dbReference type="PIRSF" id="PIRSF000709">
    <property type="entry name" value="6PFK_2-Ptase"/>
    <property type="match status" value="1"/>
</dbReference>
<organism evidence="7 8">
    <name type="scientific">Loigolactobacillus coryniformis subsp. coryniformis KCTC 3167 = DSM 20001</name>
    <dbReference type="NCBI Taxonomy" id="913848"/>
    <lineage>
        <taxon>Bacteria</taxon>
        <taxon>Bacillati</taxon>
        <taxon>Bacillota</taxon>
        <taxon>Bacilli</taxon>
        <taxon>Lactobacillales</taxon>
        <taxon>Lactobacillaceae</taxon>
        <taxon>Loigolactobacillus</taxon>
    </lineage>
</organism>
<evidence type="ECO:0000256" key="5">
    <source>
        <dbReference type="PIRSR" id="PIRSR613078-1"/>
    </source>
</evidence>
<evidence type="ECO:0000256" key="3">
    <source>
        <dbReference type="ARBA" id="ARBA00023152"/>
    </source>
</evidence>
<comment type="similarity">
    <text evidence="1">Belongs to the phosphoglycerate mutase family. BPG-dependent PGAM subfamily.</text>
</comment>
<name>A0A0R1FK31_9LACO</name>
<dbReference type="AlphaFoldDB" id="A0A0R1FK31"/>
<dbReference type="CDD" id="cd07067">
    <property type="entry name" value="HP_PGM_like"/>
    <property type="match status" value="1"/>
</dbReference>
<dbReference type="InterPro" id="IPR013078">
    <property type="entry name" value="His_Pase_superF_clade-1"/>
</dbReference>
<dbReference type="InterPro" id="IPR005952">
    <property type="entry name" value="Phosphogly_mut1"/>
</dbReference>
<dbReference type="Gene3D" id="3.40.50.1240">
    <property type="entry name" value="Phosphoglycerate mutase-like"/>
    <property type="match status" value="1"/>
</dbReference>
<dbReference type="Proteomes" id="UP000051181">
    <property type="component" value="Unassembled WGS sequence"/>
</dbReference>
<keyword evidence="4" id="KW-0413">Isomerase</keyword>